<dbReference type="EMBL" id="MU865382">
    <property type="protein sequence ID" value="KAK4224828.1"/>
    <property type="molecule type" value="Genomic_DNA"/>
</dbReference>
<feature type="non-terminal residue" evidence="2">
    <location>
        <position position="1"/>
    </location>
</feature>
<name>A0AAN7BKE6_9PEZI</name>
<reference evidence="2" key="1">
    <citation type="journal article" date="2023" name="Mol. Phylogenet. Evol.">
        <title>Genome-scale phylogeny and comparative genomics of the fungal order Sordariales.</title>
        <authorList>
            <person name="Hensen N."/>
            <person name="Bonometti L."/>
            <person name="Westerberg I."/>
            <person name="Brannstrom I.O."/>
            <person name="Guillou S."/>
            <person name="Cros-Aarteil S."/>
            <person name="Calhoun S."/>
            <person name="Haridas S."/>
            <person name="Kuo A."/>
            <person name="Mondo S."/>
            <person name="Pangilinan J."/>
            <person name="Riley R."/>
            <person name="LaButti K."/>
            <person name="Andreopoulos B."/>
            <person name="Lipzen A."/>
            <person name="Chen C."/>
            <person name="Yan M."/>
            <person name="Daum C."/>
            <person name="Ng V."/>
            <person name="Clum A."/>
            <person name="Steindorff A."/>
            <person name="Ohm R.A."/>
            <person name="Martin F."/>
            <person name="Silar P."/>
            <person name="Natvig D.O."/>
            <person name="Lalanne C."/>
            <person name="Gautier V."/>
            <person name="Ament-Velasquez S.L."/>
            <person name="Kruys A."/>
            <person name="Hutchinson M.I."/>
            <person name="Powell A.J."/>
            <person name="Barry K."/>
            <person name="Miller A.N."/>
            <person name="Grigoriev I.V."/>
            <person name="Debuchy R."/>
            <person name="Gladieux P."/>
            <person name="Hiltunen Thoren M."/>
            <person name="Johannesson H."/>
        </authorList>
    </citation>
    <scope>NUCLEOTIDE SEQUENCE</scope>
    <source>
        <strain evidence="2">CBS 990.96</strain>
    </source>
</reference>
<dbReference type="AlphaFoldDB" id="A0AAN7BKE6"/>
<organism evidence="2 3">
    <name type="scientific">Podospora fimiseda</name>
    <dbReference type="NCBI Taxonomy" id="252190"/>
    <lineage>
        <taxon>Eukaryota</taxon>
        <taxon>Fungi</taxon>
        <taxon>Dikarya</taxon>
        <taxon>Ascomycota</taxon>
        <taxon>Pezizomycotina</taxon>
        <taxon>Sordariomycetes</taxon>
        <taxon>Sordariomycetidae</taxon>
        <taxon>Sordariales</taxon>
        <taxon>Podosporaceae</taxon>
        <taxon>Podospora</taxon>
    </lineage>
</organism>
<evidence type="ECO:0000313" key="2">
    <source>
        <dbReference type="EMBL" id="KAK4224828.1"/>
    </source>
</evidence>
<keyword evidence="3" id="KW-1185">Reference proteome</keyword>
<sequence length="312" mass="35492">SFIGLSLSNLITLPYYRFYRENTLFPVLTIAQCVRDRQSPEIISAKISNWRERKLSEYQFITVASTLLSAAVIGCFSWAPRDTEHWLGPGSWYASLVLSMTSVLLASSQAFIFSAIKGTSSESRGDRLSLSRELEMILRVRGVHDDYEGIWNGSDERRVVDESLSLGDRDNLNKGGKLRMMKPTDRRTATIEESDEITVEVRWNMIFTWQAPMMLMAYSITAFIIGLTVYITTPLYDGGRQAAIVYLVACGLAGLVFVWCSFWAYKFVDLQGRDEVEITAKISKSEKKRGQGQDVMIHRRVWFGRDREGEEA</sequence>
<evidence type="ECO:0000313" key="3">
    <source>
        <dbReference type="Proteomes" id="UP001301958"/>
    </source>
</evidence>
<feature type="transmembrane region" description="Helical" evidence="1">
    <location>
        <begin position="243"/>
        <end position="265"/>
    </location>
</feature>
<protein>
    <submittedName>
        <fullName evidence="2">Uncharacterized protein</fullName>
    </submittedName>
</protein>
<comment type="caution">
    <text evidence="2">The sequence shown here is derived from an EMBL/GenBank/DDBJ whole genome shotgun (WGS) entry which is preliminary data.</text>
</comment>
<accession>A0AAN7BKE6</accession>
<evidence type="ECO:0000256" key="1">
    <source>
        <dbReference type="SAM" id="Phobius"/>
    </source>
</evidence>
<dbReference type="Proteomes" id="UP001301958">
    <property type="component" value="Unassembled WGS sequence"/>
</dbReference>
<keyword evidence="1" id="KW-0812">Transmembrane</keyword>
<keyword evidence="1" id="KW-1133">Transmembrane helix</keyword>
<keyword evidence="1" id="KW-0472">Membrane</keyword>
<reference evidence="2" key="2">
    <citation type="submission" date="2023-05" db="EMBL/GenBank/DDBJ databases">
        <authorList>
            <consortium name="Lawrence Berkeley National Laboratory"/>
            <person name="Steindorff A."/>
            <person name="Hensen N."/>
            <person name="Bonometti L."/>
            <person name="Westerberg I."/>
            <person name="Brannstrom I.O."/>
            <person name="Guillou S."/>
            <person name="Cros-Aarteil S."/>
            <person name="Calhoun S."/>
            <person name="Haridas S."/>
            <person name="Kuo A."/>
            <person name="Mondo S."/>
            <person name="Pangilinan J."/>
            <person name="Riley R."/>
            <person name="Labutti K."/>
            <person name="Andreopoulos B."/>
            <person name="Lipzen A."/>
            <person name="Chen C."/>
            <person name="Yanf M."/>
            <person name="Daum C."/>
            <person name="Ng V."/>
            <person name="Clum A."/>
            <person name="Ohm R."/>
            <person name="Martin F."/>
            <person name="Silar P."/>
            <person name="Natvig D."/>
            <person name="Lalanne C."/>
            <person name="Gautier V."/>
            <person name="Ament-Velasquez S.L."/>
            <person name="Kruys A."/>
            <person name="Hutchinson M.I."/>
            <person name="Powell A.J."/>
            <person name="Barry K."/>
            <person name="Miller A.N."/>
            <person name="Grigoriev I.V."/>
            <person name="Debuchy R."/>
            <person name="Gladieux P."/>
            <person name="Thoren M.H."/>
            <person name="Johannesson H."/>
        </authorList>
    </citation>
    <scope>NUCLEOTIDE SEQUENCE</scope>
    <source>
        <strain evidence="2">CBS 990.96</strain>
    </source>
</reference>
<feature type="transmembrane region" description="Helical" evidence="1">
    <location>
        <begin position="60"/>
        <end position="80"/>
    </location>
</feature>
<gene>
    <name evidence="2" type="ORF">QBC38DRAFT_370112</name>
</gene>
<proteinExistence type="predicted"/>
<feature type="transmembrane region" description="Helical" evidence="1">
    <location>
        <begin position="92"/>
        <end position="116"/>
    </location>
</feature>
<feature type="transmembrane region" description="Helical" evidence="1">
    <location>
        <begin position="211"/>
        <end position="231"/>
    </location>
</feature>